<dbReference type="AlphaFoldDB" id="A0A0P7KMW1"/>
<dbReference type="Proteomes" id="UP000050471">
    <property type="component" value="Unassembled WGS sequence"/>
</dbReference>
<feature type="domain" description="CBS" evidence="2">
    <location>
        <begin position="77"/>
        <end position="126"/>
    </location>
</feature>
<reference evidence="3 4" key="1">
    <citation type="submission" date="2015-09" db="EMBL/GenBank/DDBJ databases">
        <title>Draft genome sequence of Aliiroseovarius crassostreae CV919-312TSm, the causative agent of Roseovarius Oyster Disease (formerly Juvenile Oyster Disease).</title>
        <authorList>
            <person name="Kessner L."/>
            <person name="Spinard E."/>
            <person name="Nelson D."/>
        </authorList>
    </citation>
    <scope>NUCLEOTIDE SEQUENCE [LARGE SCALE GENOMIC DNA]</scope>
    <source>
        <strain evidence="3 4">CV919-312</strain>
    </source>
</reference>
<sequence length="137" mass="15437">MSQPEVTRVRNAMQPDPRVVDGLSSTRKALEIMEETGVDALVIGKRDDADEYGLITIGMIGRDVISRNRNPNRVSIYEIMEKPTLTVSAAMQARYAIRLLTRLEATHALVTEMDLVVGYVTLRDLTLAEFRDQFPKE</sequence>
<dbReference type="Gene3D" id="3.10.580.10">
    <property type="entry name" value="CBS-domain"/>
    <property type="match status" value="1"/>
</dbReference>
<dbReference type="SUPFAM" id="SSF54631">
    <property type="entry name" value="CBS-domain pair"/>
    <property type="match status" value="1"/>
</dbReference>
<dbReference type="EMBL" id="LKBA01000006">
    <property type="protein sequence ID" value="KPN63460.1"/>
    <property type="molecule type" value="Genomic_DNA"/>
</dbReference>
<keyword evidence="1" id="KW-0129">CBS domain</keyword>
<dbReference type="InterPro" id="IPR000644">
    <property type="entry name" value="CBS_dom"/>
</dbReference>
<evidence type="ECO:0000259" key="2">
    <source>
        <dbReference type="Pfam" id="PF00571"/>
    </source>
</evidence>
<dbReference type="PANTHER" id="PTHR43080">
    <property type="entry name" value="CBS DOMAIN-CONTAINING PROTEIN CBSX3, MITOCHONDRIAL"/>
    <property type="match status" value="1"/>
</dbReference>
<name>A0A0P7KMW1_9RHOB</name>
<evidence type="ECO:0000313" key="4">
    <source>
        <dbReference type="Proteomes" id="UP000050471"/>
    </source>
</evidence>
<comment type="caution">
    <text evidence="3">The sequence shown here is derived from an EMBL/GenBank/DDBJ whole genome shotgun (WGS) entry which is preliminary data.</text>
</comment>
<keyword evidence="4" id="KW-1185">Reference proteome</keyword>
<accession>A0A0P7KMW1</accession>
<gene>
    <name evidence="3" type="ORF">AKJ29_12480</name>
</gene>
<dbReference type="Pfam" id="PF00571">
    <property type="entry name" value="CBS"/>
    <property type="match status" value="2"/>
</dbReference>
<protein>
    <recommendedName>
        <fullName evidence="2">CBS domain-containing protein</fullName>
    </recommendedName>
</protein>
<proteinExistence type="predicted"/>
<dbReference type="InterPro" id="IPR051257">
    <property type="entry name" value="Diverse_CBS-Domain"/>
</dbReference>
<dbReference type="InterPro" id="IPR046342">
    <property type="entry name" value="CBS_dom_sf"/>
</dbReference>
<dbReference type="STRING" id="154981.AKJ29_12480"/>
<organism evidence="3 4">
    <name type="scientific">Aliiroseovarius crassostreae</name>
    <dbReference type="NCBI Taxonomy" id="154981"/>
    <lineage>
        <taxon>Bacteria</taxon>
        <taxon>Pseudomonadati</taxon>
        <taxon>Pseudomonadota</taxon>
        <taxon>Alphaproteobacteria</taxon>
        <taxon>Rhodobacterales</taxon>
        <taxon>Paracoccaceae</taxon>
        <taxon>Aliiroseovarius</taxon>
    </lineage>
</organism>
<evidence type="ECO:0000256" key="1">
    <source>
        <dbReference type="ARBA" id="ARBA00023122"/>
    </source>
</evidence>
<dbReference type="PANTHER" id="PTHR43080:SF2">
    <property type="entry name" value="CBS DOMAIN-CONTAINING PROTEIN"/>
    <property type="match status" value="1"/>
</dbReference>
<dbReference type="OrthoDB" id="9771532at2"/>
<dbReference type="RefSeq" id="WP_055189825.1">
    <property type="nucleotide sequence ID" value="NZ_CP080774.1"/>
</dbReference>
<feature type="domain" description="CBS" evidence="2">
    <location>
        <begin position="9"/>
        <end position="57"/>
    </location>
</feature>
<evidence type="ECO:0000313" key="3">
    <source>
        <dbReference type="EMBL" id="KPN63460.1"/>
    </source>
</evidence>